<proteinExistence type="predicted"/>
<reference evidence="2" key="1">
    <citation type="journal article" date="2020" name="Nature">
        <title>Giant virus diversity and host interactions through global metagenomics.</title>
        <authorList>
            <person name="Schulz F."/>
            <person name="Roux S."/>
            <person name="Paez-Espino D."/>
            <person name="Jungbluth S."/>
            <person name="Walsh D.A."/>
            <person name="Denef V.J."/>
            <person name="McMahon K.D."/>
            <person name="Konstantinidis K.T."/>
            <person name="Eloe-Fadrosh E.A."/>
            <person name="Kyrpides N.C."/>
            <person name="Woyke T."/>
        </authorList>
    </citation>
    <scope>NUCLEOTIDE SEQUENCE</scope>
    <source>
        <strain evidence="2">GVMAG-M-3300023184-177</strain>
    </source>
</reference>
<dbReference type="AlphaFoldDB" id="A0A6C0HU25"/>
<accession>A0A6C0HU25</accession>
<sequence length="115" mass="13771">MDSHYIDEQLDTIKAFHSFLSDIIDKGYDNNPEIIKSVVNVINQYIKNITQPEQSDQSEEDTESEDEDKQLKEKIKAKIDKFLKSTDYLSKIYLYQKDNKYNDELKKFEKNLYKY</sequence>
<evidence type="ECO:0000313" key="2">
    <source>
        <dbReference type="EMBL" id="QHT84268.1"/>
    </source>
</evidence>
<feature type="compositionally biased region" description="Acidic residues" evidence="1">
    <location>
        <begin position="56"/>
        <end position="68"/>
    </location>
</feature>
<dbReference type="EMBL" id="MN740017">
    <property type="protein sequence ID" value="QHT84268.1"/>
    <property type="molecule type" value="Genomic_DNA"/>
</dbReference>
<feature type="region of interest" description="Disordered" evidence="1">
    <location>
        <begin position="50"/>
        <end position="69"/>
    </location>
</feature>
<name>A0A6C0HU25_9ZZZZ</name>
<evidence type="ECO:0000256" key="1">
    <source>
        <dbReference type="SAM" id="MobiDB-lite"/>
    </source>
</evidence>
<organism evidence="2">
    <name type="scientific">viral metagenome</name>
    <dbReference type="NCBI Taxonomy" id="1070528"/>
    <lineage>
        <taxon>unclassified sequences</taxon>
        <taxon>metagenomes</taxon>
        <taxon>organismal metagenomes</taxon>
    </lineage>
</organism>
<protein>
    <submittedName>
        <fullName evidence="2">Uncharacterized protein</fullName>
    </submittedName>
</protein>